<dbReference type="InterPro" id="IPR002921">
    <property type="entry name" value="Fungal_lipase-type"/>
</dbReference>
<keyword evidence="3" id="KW-1185">Reference proteome</keyword>
<dbReference type="Gene3D" id="3.40.50.1820">
    <property type="entry name" value="alpha/beta hydrolase"/>
    <property type="match status" value="1"/>
</dbReference>
<dbReference type="CDD" id="cd00519">
    <property type="entry name" value="Lipase_3"/>
    <property type="match status" value="1"/>
</dbReference>
<sequence length="303" mass="34212">MQCFFGLCEIFPHLFPFLNPSVPLPRSATYSDMFSRTKMLPLAAAAYSSRPQECLADRFANATLKRQVNVICGPFESNDVCSGFTAVIHSDQAIIISFRGTSTFLQLVAEADYSVFHEKNYWTGGGYVSKFFYDGFMDLWEFGMKDDFEALRVENPTYKIWVTGHSLGGALASLAASYIISEEQVPSSTVQLVTFGQPRVGNVFYAMAHDRQMAYSFRVTHWRDIVPHIPPEYFELYYHHRSEAFYHLNMSVGANYTVCAENESRKCSDGLDYTTSISDHLHYFDVDVGGHLVCVLNEATISS</sequence>
<protein>
    <submittedName>
        <fullName evidence="2">Triacylglycerol lipase</fullName>
    </submittedName>
</protein>
<gene>
    <name evidence="2" type="ORF">GCK32_003573</name>
</gene>
<comment type="caution">
    <text evidence="2">The sequence shown here is derived from an EMBL/GenBank/DDBJ whole genome shotgun (WGS) entry which is preliminary data.</text>
</comment>
<dbReference type="InterPro" id="IPR029058">
    <property type="entry name" value="AB_hydrolase_fold"/>
</dbReference>
<evidence type="ECO:0000259" key="1">
    <source>
        <dbReference type="Pfam" id="PF01764"/>
    </source>
</evidence>
<dbReference type="PANTHER" id="PTHR45908:SF23">
    <property type="entry name" value="FUNGAL LIPASE-LIKE DOMAIN-CONTAINING PROTEIN"/>
    <property type="match status" value="1"/>
</dbReference>
<dbReference type="AlphaFoldDB" id="A0AAN8FHQ0"/>
<proteinExistence type="predicted"/>
<dbReference type="Pfam" id="PF01764">
    <property type="entry name" value="Lipase_3"/>
    <property type="match status" value="1"/>
</dbReference>
<evidence type="ECO:0000313" key="2">
    <source>
        <dbReference type="EMBL" id="KAK5979012.1"/>
    </source>
</evidence>
<evidence type="ECO:0000313" key="3">
    <source>
        <dbReference type="Proteomes" id="UP001331761"/>
    </source>
</evidence>
<dbReference type="GO" id="GO:0006629">
    <property type="term" value="P:lipid metabolic process"/>
    <property type="evidence" value="ECO:0007669"/>
    <property type="project" value="InterPro"/>
</dbReference>
<dbReference type="SUPFAM" id="SSF53474">
    <property type="entry name" value="alpha/beta-Hydrolases"/>
    <property type="match status" value="1"/>
</dbReference>
<feature type="domain" description="Fungal lipase-type" evidence="1">
    <location>
        <begin position="95"/>
        <end position="233"/>
    </location>
</feature>
<accession>A0AAN8FHQ0</accession>
<name>A0AAN8FHQ0_TRICO</name>
<dbReference type="EMBL" id="WIXE01008758">
    <property type="protein sequence ID" value="KAK5979012.1"/>
    <property type="molecule type" value="Genomic_DNA"/>
</dbReference>
<organism evidence="2 3">
    <name type="scientific">Trichostrongylus colubriformis</name>
    <name type="common">Black scour worm</name>
    <dbReference type="NCBI Taxonomy" id="6319"/>
    <lineage>
        <taxon>Eukaryota</taxon>
        <taxon>Metazoa</taxon>
        <taxon>Ecdysozoa</taxon>
        <taxon>Nematoda</taxon>
        <taxon>Chromadorea</taxon>
        <taxon>Rhabditida</taxon>
        <taxon>Rhabditina</taxon>
        <taxon>Rhabditomorpha</taxon>
        <taxon>Strongyloidea</taxon>
        <taxon>Trichostrongylidae</taxon>
        <taxon>Trichostrongylus</taxon>
    </lineage>
</organism>
<dbReference type="Proteomes" id="UP001331761">
    <property type="component" value="Unassembled WGS sequence"/>
</dbReference>
<dbReference type="PANTHER" id="PTHR45908">
    <property type="entry name" value="PROTEIN CBG11750-RELATED"/>
    <property type="match status" value="1"/>
</dbReference>
<reference evidence="2 3" key="1">
    <citation type="submission" date="2019-10" db="EMBL/GenBank/DDBJ databases">
        <title>Assembly and Annotation for the nematode Trichostrongylus colubriformis.</title>
        <authorList>
            <person name="Martin J."/>
        </authorList>
    </citation>
    <scope>NUCLEOTIDE SEQUENCE [LARGE SCALE GENOMIC DNA]</scope>
    <source>
        <strain evidence="2">G859</strain>
        <tissue evidence="2">Whole worm</tissue>
    </source>
</reference>